<dbReference type="EMBL" id="CP019655">
    <property type="protein sequence ID" value="AVF27080.1"/>
    <property type="molecule type" value="Genomic_DNA"/>
</dbReference>
<evidence type="ECO:0000313" key="1">
    <source>
        <dbReference type="EMBL" id="AVF27080.1"/>
    </source>
</evidence>
<gene>
    <name evidence="1" type="ORF">ERICIII_02953</name>
</gene>
<organism evidence="1 2">
    <name type="scientific">Paenibacillus larvae subsp. larvae</name>
    <dbReference type="NCBI Taxonomy" id="147375"/>
    <lineage>
        <taxon>Bacteria</taxon>
        <taxon>Bacillati</taxon>
        <taxon>Bacillota</taxon>
        <taxon>Bacilli</taxon>
        <taxon>Bacillales</taxon>
        <taxon>Paenibacillaceae</taxon>
        <taxon>Paenibacillus</taxon>
    </lineage>
</organism>
<name>A0A2L1U2C8_9BACL</name>
<evidence type="ECO:0000313" key="2">
    <source>
        <dbReference type="Proteomes" id="UP000239833"/>
    </source>
</evidence>
<evidence type="ECO:0008006" key="3">
    <source>
        <dbReference type="Google" id="ProtNLM"/>
    </source>
</evidence>
<proteinExistence type="predicted"/>
<accession>A0A2L1U2C8</accession>
<dbReference type="RefSeq" id="WP_238142966.1">
    <property type="nucleotide sequence ID" value="NZ_CP019655.1"/>
</dbReference>
<sequence>MKKGESLMATVDIWSIVKMRLGLANDSLKPLIETYIDEIEHRILSYCHLSHVPDALKFVWASMVVDVVRVELATLDEIDATTYRGESIKIGDTSVNSSNSSEVTHTSKSAIESIVTNYRVDLNQHRKLRW</sequence>
<dbReference type="AlphaFoldDB" id="A0A2L1U2C8"/>
<protein>
    <recommendedName>
        <fullName evidence="3">DNA-packaging protein</fullName>
    </recommendedName>
</protein>
<dbReference type="Proteomes" id="UP000239833">
    <property type="component" value="Chromosome"/>
</dbReference>
<reference evidence="2" key="1">
    <citation type="submission" date="2017-02" db="EMBL/GenBank/DDBJ databases">
        <title>Delineation of Paenibacillus larvae strains originating from foulbrood outbreaks.</title>
        <authorList>
            <person name="Beims H."/>
            <person name="Bunk B."/>
            <person name="Sproeer C."/>
            <person name="Mohr K.I."/>
            <person name="Pradella S."/>
            <person name="Guenther G."/>
            <person name="Rohde M."/>
            <person name="von der Ohe W."/>
            <person name="Steinert M."/>
        </authorList>
    </citation>
    <scope>NUCLEOTIDE SEQUENCE [LARGE SCALE GENOMIC DNA]</scope>
    <source>
        <strain evidence="2">Eric_III</strain>
    </source>
</reference>